<sequence>MLKVSQLFIYPIKSLAGTSTNSAEVTKKGFKYDRRFMLVDEDYRFLTIREFPKMTRIHPILQKEGLRVKSLDTEIKDLFIPFEDIQKEIKKVVIWNAEVEAHSISQQIDSWFSDVLGSNVKLVYMPENSMRPVDTNSGFKPLDKFVSFADAYPFMMIGEASVQDLNDRYKGNQRFTVKRFRPNIVFSGGYPNQEDEIEDFTISGIQFTGLENCARCTIPTVNPETGEVDENTEPLTTLSKYRLQNKKINFGRNLVHSGMGTVYVGDELFLG</sequence>
<gene>
    <name evidence="2" type="ORF">D7Z94_07795</name>
</gene>
<dbReference type="GO" id="GO:0003824">
    <property type="term" value="F:catalytic activity"/>
    <property type="evidence" value="ECO:0007669"/>
    <property type="project" value="InterPro"/>
</dbReference>
<dbReference type="GO" id="GO:0030151">
    <property type="term" value="F:molybdenum ion binding"/>
    <property type="evidence" value="ECO:0007669"/>
    <property type="project" value="InterPro"/>
</dbReference>
<evidence type="ECO:0000313" key="2">
    <source>
        <dbReference type="EMBL" id="RKN80857.1"/>
    </source>
</evidence>
<protein>
    <submittedName>
        <fullName evidence="2">MOSC domain-containing protein</fullName>
    </submittedName>
</protein>
<dbReference type="Pfam" id="PF03473">
    <property type="entry name" value="MOSC"/>
    <property type="match status" value="1"/>
</dbReference>
<dbReference type="InterPro" id="IPR005303">
    <property type="entry name" value="MOCOS_middle"/>
</dbReference>
<dbReference type="RefSeq" id="WP_120711013.1">
    <property type="nucleotide sequence ID" value="NZ_RBCJ01000002.1"/>
</dbReference>
<dbReference type="SUPFAM" id="SSF141673">
    <property type="entry name" value="MOSC N-terminal domain-like"/>
    <property type="match status" value="1"/>
</dbReference>
<dbReference type="PANTHER" id="PTHR14237">
    <property type="entry name" value="MOLYBDOPTERIN COFACTOR SULFURASE MOSC"/>
    <property type="match status" value="1"/>
</dbReference>
<comment type="caution">
    <text evidence="2">The sequence shown here is derived from an EMBL/GenBank/DDBJ whole genome shotgun (WGS) entry which is preliminary data.</text>
</comment>
<name>A0A3B0CB87_9FLAO</name>
<dbReference type="InterPro" id="IPR011037">
    <property type="entry name" value="Pyrv_Knase-like_insert_dom_sf"/>
</dbReference>
<dbReference type="PROSITE" id="PS51340">
    <property type="entry name" value="MOSC"/>
    <property type="match status" value="1"/>
</dbReference>
<dbReference type="SUPFAM" id="SSF50800">
    <property type="entry name" value="PK beta-barrel domain-like"/>
    <property type="match status" value="1"/>
</dbReference>
<organism evidence="2 3">
    <name type="scientific">Ulvibacterium marinum</name>
    <dbReference type="NCBI Taxonomy" id="2419782"/>
    <lineage>
        <taxon>Bacteria</taxon>
        <taxon>Pseudomonadati</taxon>
        <taxon>Bacteroidota</taxon>
        <taxon>Flavobacteriia</taxon>
        <taxon>Flavobacteriales</taxon>
        <taxon>Flavobacteriaceae</taxon>
        <taxon>Ulvibacterium</taxon>
    </lineage>
</organism>
<keyword evidence="3" id="KW-1185">Reference proteome</keyword>
<accession>A0A3B0CB87</accession>
<dbReference type="AlphaFoldDB" id="A0A3B0CB87"/>
<proteinExistence type="predicted"/>
<evidence type="ECO:0000313" key="3">
    <source>
        <dbReference type="Proteomes" id="UP000276603"/>
    </source>
</evidence>
<dbReference type="EMBL" id="RBCJ01000002">
    <property type="protein sequence ID" value="RKN80857.1"/>
    <property type="molecule type" value="Genomic_DNA"/>
</dbReference>
<reference evidence="2 3" key="1">
    <citation type="submission" date="2018-10" db="EMBL/GenBank/DDBJ databases">
        <title>Ulvibacterium marinum gen. nov., sp. nov., a novel marine bacterium of the family Flavobacteriaceae, isolated from a culture of the green alga Ulva prolifera.</title>
        <authorList>
            <person name="Zhang Z."/>
        </authorList>
    </citation>
    <scope>NUCLEOTIDE SEQUENCE [LARGE SCALE GENOMIC DNA]</scope>
    <source>
        <strain evidence="2 3">CCMM003</strain>
    </source>
</reference>
<evidence type="ECO:0000259" key="1">
    <source>
        <dbReference type="PROSITE" id="PS51340"/>
    </source>
</evidence>
<dbReference type="Pfam" id="PF03476">
    <property type="entry name" value="MOSC_N"/>
    <property type="match status" value="1"/>
</dbReference>
<feature type="domain" description="MOSC" evidence="1">
    <location>
        <begin position="128"/>
        <end position="271"/>
    </location>
</feature>
<dbReference type="PANTHER" id="PTHR14237:SF19">
    <property type="entry name" value="MITOCHONDRIAL AMIDOXIME REDUCING COMPONENT 1"/>
    <property type="match status" value="1"/>
</dbReference>
<dbReference type="Proteomes" id="UP000276603">
    <property type="component" value="Unassembled WGS sequence"/>
</dbReference>
<dbReference type="OrthoDB" id="581532at2"/>
<dbReference type="GO" id="GO:0030170">
    <property type="term" value="F:pyridoxal phosphate binding"/>
    <property type="evidence" value="ECO:0007669"/>
    <property type="project" value="InterPro"/>
</dbReference>
<dbReference type="InterPro" id="IPR005302">
    <property type="entry name" value="MoCF_Sase_C"/>
</dbReference>